<proteinExistence type="predicted"/>
<comment type="caution">
    <text evidence="1">The sequence shown here is derived from an EMBL/GenBank/DDBJ whole genome shotgun (WGS) entry which is preliminary data.</text>
</comment>
<organism evidence="1 2">
    <name type="scientific">Argiope bruennichi</name>
    <name type="common">Wasp spider</name>
    <name type="synonym">Aranea bruennichi</name>
    <dbReference type="NCBI Taxonomy" id="94029"/>
    <lineage>
        <taxon>Eukaryota</taxon>
        <taxon>Metazoa</taxon>
        <taxon>Ecdysozoa</taxon>
        <taxon>Arthropoda</taxon>
        <taxon>Chelicerata</taxon>
        <taxon>Arachnida</taxon>
        <taxon>Araneae</taxon>
        <taxon>Araneomorphae</taxon>
        <taxon>Entelegynae</taxon>
        <taxon>Araneoidea</taxon>
        <taxon>Araneidae</taxon>
        <taxon>Argiope</taxon>
    </lineage>
</organism>
<dbReference type="AlphaFoldDB" id="A0A8T0FGP8"/>
<dbReference type="EMBL" id="JABXBU010000011">
    <property type="protein sequence ID" value="KAF8790161.1"/>
    <property type="molecule type" value="Genomic_DNA"/>
</dbReference>
<sequence>MNEQFVKRVASDYNSLFRSLGWQFITAEKLPVRYSPGVPFRTDIASPFRRQTRRPIVPRRSITELYKRMFVEKTTQSPAIGSFCGMRNHGFSSAEMIWTGGELFGRRGWPMLSMAFGAIRARAKRRETTFKPLIRQWTLCTKRDLRIKLHFPEARVRDDIHHKRKLDTPESRFRRIIQSEHLNLFNYHHPFQTFQVETSISETCKSLERCFDALENPVRTAGKKEKMTKEFYIPASFVA</sequence>
<evidence type="ECO:0000313" key="2">
    <source>
        <dbReference type="Proteomes" id="UP000807504"/>
    </source>
</evidence>
<protein>
    <submittedName>
        <fullName evidence="1">Uncharacterized protein</fullName>
    </submittedName>
</protein>
<gene>
    <name evidence="1" type="ORF">HNY73_005226</name>
</gene>
<evidence type="ECO:0000313" key="1">
    <source>
        <dbReference type="EMBL" id="KAF8790161.1"/>
    </source>
</evidence>
<reference evidence="1" key="2">
    <citation type="submission" date="2020-06" db="EMBL/GenBank/DDBJ databases">
        <authorList>
            <person name="Sheffer M."/>
        </authorList>
    </citation>
    <scope>NUCLEOTIDE SEQUENCE</scope>
</reference>
<reference evidence="1" key="1">
    <citation type="journal article" date="2020" name="bioRxiv">
        <title>Chromosome-level reference genome of the European wasp spider Argiope bruennichi: a resource for studies on range expansion and evolutionary adaptation.</title>
        <authorList>
            <person name="Sheffer M.M."/>
            <person name="Hoppe A."/>
            <person name="Krehenwinkel H."/>
            <person name="Uhl G."/>
            <person name="Kuss A.W."/>
            <person name="Jensen L."/>
            <person name="Jensen C."/>
            <person name="Gillespie R.G."/>
            <person name="Hoff K.J."/>
            <person name="Prost S."/>
        </authorList>
    </citation>
    <scope>NUCLEOTIDE SEQUENCE</scope>
</reference>
<dbReference type="Proteomes" id="UP000807504">
    <property type="component" value="Unassembled WGS sequence"/>
</dbReference>
<accession>A0A8T0FGP8</accession>
<keyword evidence="2" id="KW-1185">Reference proteome</keyword>
<name>A0A8T0FGP8_ARGBR</name>